<reference evidence="2" key="1">
    <citation type="submission" date="2021-01" db="EMBL/GenBank/DDBJ databases">
        <title>Caligus Genome Assembly.</title>
        <authorList>
            <person name="Gallardo-Escarate C."/>
        </authorList>
    </citation>
    <scope>NUCLEOTIDE SEQUENCE [LARGE SCALE GENOMIC DNA]</scope>
</reference>
<keyword evidence="2" id="KW-1185">Reference proteome</keyword>
<name>A0A7T8GSH6_CALRO</name>
<dbReference type="Proteomes" id="UP000595437">
    <property type="component" value="Chromosome 16"/>
</dbReference>
<evidence type="ECO:0000313" key="1">
    <source>
        <dbReference type="EMBL" id="QQP36765.1"/>
    </source>
</evidence>
<protein>
    <submittedName>
        <fullName evidence="1">Uncharacterized protein</fullName>
    </submittedName>
</protein>
<sequence>MKWVKLSFVLIKSKQKMHVFDSSFKRLRLSERNSFARVKNSKEQRRNTLMRLKIERET</sequence>
<dbReference type="EMBL" id="CP045905">
    <property type="protein sequence ID" value="QQP36765.1"/>
    <property type="molecule type" value="Genomic_DNA"/>
</dbReference>
<dbReference type="AlphaFoldDB" id="A0A7T8GSH6"/>
<organism evidence="1 2">
    <name type="scientific">Caligus rogercresseyi</name>
    <name type="common">Sea louse</name>
    <dbReference type="NCBI Taxonomy" id="217165"/>
    <lineage>
        <taxon>Eukaryota</taxon>
        <taxon>Metazoa</taxon>
        <taxon>Ecdysozoa</taxon>
        <taxon>Arthropoda</taxon>
        <taxon>Crustacea</taxon>
        <taxon>Multicrustacea</taxon>
        <taxon>Hexanauplia</taxon>
        <taxon>Copepoda</taxon>
        <taxon>Siphonostomatoida</taxon>
        <taxon>Caligidae</taxon>
        <taxon>Caligus</taxon>
    </lineage>
</organism>
<accession>A0A7T8GSH6</accession>
<proteinExistence type="predicted"/>
<evidence type="ECO:0000313" key="2">
    <source>
        <dbReference type="Proteomes" id="UP000595437"/>
    </source>
</evidence>
<gene>
    <name evidence="1" type="ORF">FKW44_021961</name>
</gene>